<keyword evidence="1" id="KW-0732">Signal</keyword>
<gene>
    <name evidence="2" type="ORF">Rsub_08569</name>
</gene>
<keyword evidence="3" id="KW-1185">Reference proteome</keyword>
<dbReference type="GO" id="GO:0016740">
    <property type="term" value="F:transferase activity"/>
    <property type="evidence" value="ECO:0007669"/>
    <property type="project" value="UniProtKB-KW"/>
</dbReference>
<organism evidence="2 3">
    <name type="scientific">Raphidocelis subcapitata</name>
    <dbReference type="NCBI Taxonomy" id="307507"/>
    <lineage>
        <taxon>Eukaryota</taxon>
        <taxon>Viridiplantae</taxon>
        <taxon>Chlorophyta</taxon>
        <taxon>core chlorophytes</taxon>
        <taxon>Chlorophyceae</taxon>
        <taxon>CS clade</taxon>
        <taxon>Sphaeropleales</taxon>
        <taxon>Selenastraceae</taxon>
        <taxon>Raphidocelis</taxon>
    </lineage>
</organism>
<proteinExistence type="predicted"/>
<evidence type="ECO:0000313" key="2">
    <source>
        <dbReference type="EMBL" id="GBF95588.1"/>
    </source>
</evidence>
<comment type="caution">
    <text evidence="2">The sequence shown here is derived from an EMBL/GenBank/DDBJ whole genome shotgun (WGS) entry which is preliminary data.</text>
</comment>
<evidence type="ECO:0000313" key="3">
    <source>
        <dbReference type="Proteomes" id="UP000247498"/>
    </source>
</evidence>
<keyword evidence="2" id="KW-0808">Transferase</keyword>
<accession>A0A2V0P6V2</accession>
<sequence>MGWQGCSAALAALLALALAASGASAFAPQPRQQALQDAGAAAAAASSAAAPLPGARVANGGGVIKPATPVWPQLFKAVLFQNRSSSLALTSLYYDWKGGRNLNLIQTQLGARGEIWDVEHDNGTSFIFSRSQRACKRLHFDVGILLPNWLEDATPLGQTSTDGFVVDVWTKAEFINYYNDNSTSRPVRWTFLSSGAEFHVMDWTPGRALAEEHWQAPAWCFTNETCVDEGGGGGRGCAPSVLDEPIATGRLMRPPSPAPAAAEAAAGAGARAGAAGAGVAAAAGRRRV</sequence>
<dbReference type="STRING" id="307507.A0A2V0P6V2"/>
<feature type="signal peptide" evidence="1">
    <location>
        <begin position="1"/>
        <end position="25"/>
    </location>
</feature>
<protein>
    <submittedName>
        <fullName evidence="2">Transferring glycosyl group transferase</fullName>
    </submittedName>
</protein>
<dbReference type="Proteomes" id="UP000247498">
    <property type="component" value="Unassembled WGS sequence"/>
</dbReference>
<dbReference type="FunCoup" id="A0A2V0P6V2">
    <property type="interactions" value="362"/>
</dbReference>
<dbReference type="InterPro" id="IPR038941">
    <property type="entry name" value="At4g14100-like"/>
</dbReference>
<dbReference type="PANTHER" id="PTHR33880:SF19">
    <property type="entry name" value="EXPRESSED PROTEIN"/>
    <property type="match status" value="1"/>
</dbReference>
<dbReference type="OrthoDB" id="406551at2759"/>
<feature type="chain" id="PRO_5015954888" evidence="1">
    <location>
        <begin position="26"/>
        <end position="288"/>
    </location>
</feature>
<reference evidence="2 3" key="1">
    <citation type="journal article" date="2018" name="Sci. Rep.">
        <title>Raphidocelis subcapitata (=Pseudokirchneriella subcapitata) provides an insight into genome evolution and environmental adaptations in the Sphaeropleales.</title>
        <authorList>
            <person name="Suzuki S."/>
            <person name="Yamaguchi H."/>
            <person name="Nakajima N."/>
            <person name="Kawachi M."/>
        </authorList>
    </citation>
    <scope>NUCLEOTIDE SEQUENCE [LARGE SCALE GENOMIC DNA]</scope>
    <source>
        <strain evidence="2 3">NIES-35</strain>
    </source>
</reference>
<dbReference type="EMBL" id="BDRX01000066">
    <property type="protein sequence ID" value="GBF95588.1"/>
    <property type="molecule type" value="Genomic_DNA"/>
</dbReference>
<dbReference type="PANTHER" id="PTHR33880">
    <property type="entry name" value="EXPRESSED PROTEIN"/>
    <property type="match status" value="1"/>
</dbReference>
<dbReference type="InParanoid" id="A0A2V0P6V2"/>
<evidence type="ECO:0000256" key="1">
    <source>
        <dbReference type="SAM" id="SignalP"/>
    </source>
</evidence>
<dbReference type="AlphaFoldDB" id="A0A2V0P6V2"/>
<name>A0A2V0P6V2_9CHLO</name>